<name>A0A380T476_9PSED</name>
<dbReference type="Pfam" id="PF19925">
    <property type="entry name" value="DUF6388"/>
    <property type="match status" value="1"/>
</dbReference>
<protein>
    <recommendedName>
        <fullName evidence="3">Dephospho-CoA kinase</fullName>
    </recommendedName>
</protein>
<reference evidence="2" key="1">
    <citation type="submission" date="2018-07" db="EMBL/GenBank/DDBJ databases">
        <authorList>
            <person name="Blom J."/>
        </authorList>
    </citation>
    <scope>NUCLEOTIDE SEQUENCE [LARGE SCALE GENOMIC DNA]</scope>
    <source>
        <strain evidence="2">CCOS 864</strain>
    </source>
</reference>
<evidence type="ECO:0000313" key="2">
    <source>
        <dbReference type="Proteomes" id="UP000255177"/>
    </source>
</evidence>
<dbReference type="InterPro" id="IPR045662">
    <property type="entry name" value="DUF6388"/>
</dbReference>
<dbReference type="Proteomes" id="UP000255177">
    <property type="component" value="Unassembled WGS sequence"/>
</dbReference>
<gene>
    <name evidence="1" type="ORF">CCOS864_03767</name>
</gene>
<sequence>MISLERQAIALQRYLDANPQMREEIAGLSEHEQAQQVLWAFEDAAQEQGVEPWELTLQLIAESPEELEVMRLEVHREAAEALGMDWEGYCVINEIELKP</sequence>
<organism evidence="1 2">
    <name type="scientific">Pseudomonas wadenswilerensis</name>
    <dbReference type="NCBI Taxonomy" id="1785161"/>
    <lineage>
        <taxon>Bacteria</taxon>
        <taxon>Pseudomonadati</taxon>
        <taxon>Pseudomonadota</taxon>
        <taxon>Gammaproteobacteria</taxon>
        <taxon>Pseudomonadales</taxon>
        <taxon>Pseudomonadaceae</taxon>
        <taxon>Pseudomonas</taxon>
    </lineage>
</organism>
<dbReference type="EMBL" id="UIDD01000010">
    <property type="protein sequence ID" value="SUQ64311.1"/>
    <property type="molecule type" value="Genomic_DNA"/>
</dbReference>
<accession>A0A380T476</accession>
<dbReference type="RefSeq" id="WP_115087905.1">
    <property type="nucleotide sequence ID" value="NZ_CBCSFG010000001.1"/>
</dbReference>
<keyword evidence="2" id="KW-1185">Reference proteome</keyword>
<dbReference type="AlphaFoldDB" id="A0A380T476"/>
<evidence type="ECO:0000313" key="1">
    <source>
        <dbReference type="EMBL" id="SUQ64311.1"/>
    </source>
</evidence>
<evidence type="ECO:0008006" key="3">
    <source>
        <dbReference type="Google" id="ProtNLM"/>
    </source>
</evidence>
<proteinExistence type="predicted"/>